<dbReference type="Proteomes" id="UP000265816">
    <property type="component" value="Unassembled WGS sequence"/>
</dbReference>
<evidence type="ECO:0000256" key="1">
    <source>
        <dbReference type="SAM" id="Coils"/>
    </source>
</evidence>
<keyword evidence="4" id="KW-1185">Reference proteome</keyword>
<dbReference type="InterPro" id="IPR024623">
    <property type="entry name" value="YtxH"/>
</dbReference>
<sequence>MKAKSLVLGIIAGGTAAAVATLLTAPASGKETRQKLSANKDEVMKQLSDVKDSLLEMKQSISTLSKEGKTSLETFLHDVKLSVYEWKLNTDSNKAELQKDIKEIEQTIQDLESELAPPAKQ</sequence>
<reference evidence="3 4" key="1">
    <citation type="submission" date="2018-08" db="EMBL/GenBank/DDBJ databases">
        <title>Bacillus jemisoniae sp. nov., Bacillus chryseoplanitiae sp. nov., Bacillus resnikiae sp. nov., and Bacillus frankliniae sp. nov., isolated from Viking spacecraft and associated surfaces.</title>
        <authorList>
            <person name="Seuylemezian A."/>
            <person name="Vaishampayan P."/>
        </authorList>
    </citation>
    <scope>NUCLEOTIDE SEQUENCE [LARGE SCALE GENOMIC DNA]</scope>
    <source>
        <strain evidence="3 4">JJ-247</strain>
    </source>
</reference>
<dbReference type="PANTHER" id="PTHR35792">
    <property type="entry name" value="GENERAL STRESS PROTEIN"/>
    <property type="match status" value="1"/>
</dbReference>
<protein>
    <submittedName>
        <fullName evidence="3">YtxH domain-containing protein</fullName>
    </submittedName>
</protein>
<evidence type="ECO:0000313" key="3">
    <source>
        <dbReference type="EMBL" id="RID84622.1"/>
    </source>
</evidence>
<dbReference type="OrthoDB" id="2989636at2"/>
<feature type="signal peptide" evidence="2">
    <location>
        <begin position="1"/>
        <end position="20"/>
    </location>
</feature>
<proteinExistence type="predicted"/>
<feature type="coiled-coil region" evidence="1">
    <location>
        <begin position="87"/>
        <end position="114"/>
    </location>
</feature>
<keyword evidence="2" id="KW-0732">Signal</keyword>
<dbReference type="AlphaFoldDB" id="A0A398B457"/>
<keyword evidence="1" id="KW-0175">Coiled coil</keyword>
<evidence type="ECO:0000313" key="4">
    <source>
        <dbReference type="Proteomes" id="UP000265816"/>
    </source>
</evidence>
<evidence type="ECO:0000256" key="2">
    <source>
        <dbReference type="SAM" id="SignalP"/>
    </source>
</evidence>
<dbReference type="InterPro" id="IPR052928">
    <property type="entry name" value="Desiccation-related_membrane"/>
</dbReference>
<name>A0A398B457_9BACI</name>
<dbReference type="PANTHER" id="PTHR35792:SF3">
    <property type="entry name" value="IG HYPOTHETICAL 17707"/>
    <property type="match status" value="1"/>
</dbReference>
<feature type="chain" id="PRO_5038816632" evidence="2">
    <location>
        <begin position="21"/>
        <end position="121"/>
    </location>
</feature>
<accession>A0A398B457</accession>
<dbReference type="Pfam" id="PF12732">
    <property type="entry name" value="YtxH"/>
    <property type="match status" value="1"/>
</dbReference>
<dbReference type="EMBL" id="QWVT01000019">
    <property type="protein sequence ID" value="RID84622.1"/>
    <property type="molecule type" value="Genomic_DNA"/>
</dbReference>
<comment type="caution">
    <text evidence="3">The sequence shown here is derived from an EMBL/GenBank/DDBJ whole genome shotgun (WGS) entry which is preliminary data.</text>
</comment>
<gene>
    <name evidence="3" type="ORF">D1970_12080</name>
</gene>
<dbReference type="RefSeq" id="WP_119113126.1">
    <property type="nucleotide sequence ID" value="NZ_CBCSEO010000001.1"/>
</dbReference>
<organism evidence="3 4">
    <name type="scientific">Mesobacillus zeae</name>
    <dbReference type="NCBI Taxonomy" id="1917180"/>
    <lineage>
        <taxon>Bacteria</taxon>
        <taxon>Bacillati</taxon>
        <taxon>Bacillota</taxon>
        <taxon>Bacilli</taxon>
        <taxon>Bacillales</taxon>
        <taxon>Bacillaceae</taxon>
        <taxon>Mesobacillus</taxon>
    </lineage>
</organism>